<keyword evidence="2" id="KW-1185">Reference proteome</keyword>
<protein>
    <submittedName>
        <fullName evidence="1">Uncharacterized protein</fullName>
    </submittedName>
</protein>
<gene>
    <name evidence="1" type="ORF">DSM02_3967</name>
</gene>
<comment type="caution">
    <text evidence="1">The sequence shown here is derived from an EMBL/GenBank/DDBJ whole genome shotgun (WGS) entry which is preliminary data.</text>
</comment>
<proteinExistence type="predicted"/>
<name>A0A4Q0NPE7_9FLAO</name>
<dbReference type="OrthoDB" id="1246943at2"/>
<evidence type="ECO:0000313" key="1">
    <source>
        <dbReference type="EMBL" id="RXG12121.1"/>
    </source>
</evidence>
<dbReference type="Proteomes" id="UP000289859">
    <property type="component" value="Unassembled WGS sequence"/>
</dbReference>
<reference evidence="1 2" key="1">
    <citation type="submission" date="2018-07" db="EMBL/GenBank/DDBJ databases">
        <title>Leeuwenhoekiella genomics.</title>
        <authorList>
            <person name="Tahon G."/>
            <person name="Willems A."/>
        </authorList>
    </citation>
    <scope>NUCLEOTIDE SEQUENCE [LARGE SCALE GENOMIC DNA]</scope>
    <source>
        <strain evidence="1 2">LMG 29608</strain>
    </source>
</reference>
<sequence>MRIFLHFKKQQLELFNSRLIAENEKFIRKEFSLEKSMMQLLIDVQDYFKQVGESSNEENISRLKIYLDMASGGIDPVKMERTKTNRRDMLRIACFYVLSQLGEHLDQALRILIDSIEKAKETLNQVILSAYQSKLITDTHIKKTDSLDKCAKLWEQFQQNEQIKLIDKKLKLEVLQQDINILLDQTLTKLKTN</sequence>
<dbReference type="RefSeq" id="WP_128767145.1">
    <property type="nucleotide sequence ID" value="NZ_JBHUOO010000017.1"/>
</dbReference>
<dbReference type="AlphaFoldDB" id="A0A4Q0NPE7"/>
<accession>A0A4Q0NPE7</accession>
<evidence type="ECO:0000313" key="2">
    <source>
        <dbReference type="Proteomes" id="UP000289859"/>
    </source>
</evidence>
<organism evidence="1 2">
    <name type="scientific">Leeuwenhoekiella polynyae</name>
    <dbReference type="NCBI Taxonomy" id="1550906"/>
    <lineage>
        <taxon>Bacteria</taxon>
        <taxon>Pseudomonadati</taxon>
        <taxon>Bacteroidota</taxon>
        <taxon>Flavobacteriia</taxon>
        <taxon>Flavobacteriales</taxon>
        <taxon>Flavobacteriaceae</taxon>
        <taxon>Leeuwenhoekiella</taxon>
    </lineage>
</organism>
<dbReference type="EMBL" id="QOVK01000032">
    <property type="protein sequence ID" value="RXG12121.1"/>
    <property type="molecule type" value="Genomic_DNA"/>
</dbReference>